<evidence type="ECO:0000313" key="3">
    <source>
        <dbReference type="Proteomes" id="UP000624419"/>
    </source>
</evidence>
<dbReference type="Pfam" id="PF03334">
    <property type="entry name" value="PhaG_MnhG_YufB"/>
    <property type="match status" value="1"/>
</dbReference>
<evidence type="ECO:0000313" key="2">
    <source>
        <dbReference type="EMBL" id="MBD3584937.1"/>
    </source>
</evidence>
<dbReference type="InterPro" id="IPR005133">
    <property type="entry name" value="PhaG_MnhG_YufB"/>
</dbReference>
<keyword evidence="1" id="KW-0472">Membrane</keyword>
<feature type="transmembrane region" description="Helical" evidence="1">
    <location>
        <begin position="67"/>
        <end position="85"/>
    </location>
</feature>
<protein>
    <submittedName>
        <fullName evidence="2">Monovalent cation/H(+) antiporter subunit G</fullName>
    </submittedName>
</protein>
<organism evidence="2 3">
    <name type="scientific">Salinimonas profundi</name>
    <dbReference type="NCBI Taxonomy" id="2729140"/>
    <lineage>
        <taxon>Bacteria</taxon>
        <taxon>Pseudomonadati</taxon>
        <taxon>Pseudomonadota</taxon>
        <taxon>Gammaproteobacteria</taxon>
        <taxon>Alteromonadales</taxon>
        <taxon>Alteromonadaceae</taxon>
        <taxon>Alteromonas/Salinimonas group</taxon>
        <taxon>Salinimonas</taxon>
    </lineage>
</organism>
<proteinExistence type="predicted"/>
<evidence type="ECO:0000256" key="1">
    <source>
        <dbReference type="SAM" id="Phobius"/>
    </source>
</evidence>
<reference evidence="2 3" key="1">
    <citation type="submission" date="2020-04" db="EMBL/GenBank/DDBJ databases">
        <title>Salinimonas sp. HHU 13199.</title>
        <authorList>
            <person name="Cui X."/>
            <person name="Zhang D."/>
        </authorList>
    </citation>
    <scope>NUCLEOTIDE SEQUENCE [LARGE SCALE GENOMIC DNA]</scope>
    <source>
        <strain evidence="2 3">HHU 13199</strain>
    </source>
</reference>
<dbReference type="PANTHER" id="PTHR34703:SF1">
    <property type="entry name" value="ANTIPORTER SUBUNIT MNHG2-RELATED"/>
    <property type="match status" value="1"/>
</dbReference>
<gene>
    <name evidence="2" type="ORF">HHX48_04195</name>
</gene>
<sequence>MILNSFTVAFLLAGLFFFVSGSIALLRFPSSLSRLHALTKADNLGLGLIALGVLFQTYSLLQAVQILLIWGLVTFSGAAGAFFIARKHYKDIIK</sequence>
<dbReference type="Proteomes" id="UP000624419">
    <property type="component" value="Unassembled WGS sequence"/>
</dbReference>
<feature type="transmembrane region" description="Helical" evidence="1">
    <location>
        <begin position="6"/>
        <end position="29"/>
    </location>
</feature>
<dbReference type="EMBL" id="JABBXD010000001">
    <property type="protein sequence ID" value="MBD3584937.1"/>
    <property type="molecule type" value="Genomic_DNA"/>
</dbReference>
<keyword evidence="1" id="KW-1133">Transmembrane helix</keyword>
<dbReference type="PANTHER" id="PTHR34703">
    <property type="entry name" value="ANTIPORTER SUBUNIT MNHG2-RELATED"/>
    <property type="match status" value="1"/>
</dbReference>
<keyword evidence="3" id="KW-1185">Reference proteome</keyword>
<name>A0ABR8LKW3_9ALTE</name>
<accession>A0ABR8LKW3</accession>
<comment type="caution">
    <text evidence="2">The sequence shown here is derived from an EMBL/GenBank/DDBJ whole genome shotgun (WGS) entry which is preliminary data.</text>
</comment>
<keyword evidence="1" id="KW-0812">Transmembrane</keyword>